<dbReference type="OrthoDB" id="9872292at2"/>
<dbReference type="AlphaFoldDB" id="A0A444JJ92"/>
<dbReference type="Proteomes" id="UP000287563">
    <property type="component" value="Unassembled WGS sequence"/>
</dbReference>
<accession>A0A444JJ92</accession>
<dbReference type="EMBL" id="RJLM01000018">
    <property type="protein sequence ID" value="RWX53139.1"/>
    <property type="molecule type" value="Genomic_DNA"/>
</dbReference>
<proteinExistence type="predicted"/>
<comment type="caution">
    <text evidence="1">The sequence shown here is derived from an EMBL/GenBank/DDBJ whole genome shotgun (WGS) entry which is preliminary data.</text>
</comment>
<name>A0A444JJ92_9GAMM</name>
<evidence type="ECO:0000313" key="2">
    <source>
        <dbReference type="Proteomes" id="UP000287563"/>
    </source>
</evidence>
<reference evidence="1 2" key="1">
    <citation type="submission" date="2018-11" db="EMBL/GenBank/DDBJ databases">
        <title>Photobacterium sp. BEI247 sp. nov., a marine bacterium isolated from Yongle Blue Hole in the South China Sea.</title>
        <authorList>
            <person name="Wang X."/>
        </authorList>
    </citation>
    <scope>NUCLEOTIDE SEQUENCE [LARGE SCALE GENOMIC DNA]</scope>
    <source>
        <strain evidence="2">BEI247</strain>
    </source>
</reference>
<gene>
    <name evidence="1" type="ORF">EDI28_23610</name>
</gene>
<evidence type="ECO:0000313" key="1">
    <source>
        <dbReference type="EMBL" id="RWX53139.1"/>
    </source>
</evidence>
<organism evidence="1 2">
    <name type="scientific">Photobacterium chitinilyticum</name>
    <dbReference type="NCBI Taxonomy" id="2485123"/>
    <lineage>
        <taxon>Bacteria</taxon>
        <taxon>Pseudomonadati</taxon>
        <taxon>Pseudomonadota</taxon>
        <taxon>Gammaproteobacteria</taxon>
        <taxon>Vibrionales</taxon>
        <taxon>Vibrionaceae</taxon>
        <taxon>Photobacterium</taxon>
    </lineage>
</organism>
<sequence>MKKSVLICSSLIAALFVIYISFEGVTALVNKLMPPLDTYSVRKASVDNNLQKLKDNRFSPELWVSISKDDFVAIADESIQKSRAMDKIQQLDIEGLSDIFIKDYKLKLVEQGIEINIDATVTIDALELPVYAYLKGLLTVDPGINKIALRPSIHSLQLEAVNKFSDRIIRFKGVDEPVISSISSVLDLFIDNINGMFLSDPIPVRLDLDFFEPIKWSELENVPPNITVSGDSLDLNPQRVDMAFIMTPKNLNVIASTVSKGSENAPLEAQSGITVEDFSQRYNELISQAELTLKDKFGLTKQLRSSTTIAAIEKRAVSGLINRNLAHLDLKIAAKHILDVKDGFEEKVRIADRLELPNCSGLRRPFEGDSCDYSCSYSSMCDGYDCGWRHPDECIAEAACKAERETRRINCQRRKAQCKVDRESKRVINDTENEIRVAKCKTIRETIRIGDQALEVVEVKGHYKIENSQIVANLRSLAVSDALTKATIHGAIQVSVDSNLDVDVNPEGLGHIACVFNFNQELDTHAEYNNPSQLVVGDMSFVNSANKLKLVITTRELELQDIELSPAPYKQLVTDPKFALNCSFLTMAMPVLAGADLLNKELITKGDPNNELQTMFGRANYTVESEELSISIKPIELGMDRSLSPSVGEKAIYFTL</sequence>
<dbReference type="RefSeq" id="WP_128786304.1">
    <property type="nucleotide sequence ID" value="NZ_RJLM01000018.1"/>
</dbReference>
<protein>
    <submittedName>
        <fullName evidence="1">Uncharacterized protein</fullName>
    </submittedName>
</protein>
<keyword evidence="2" id="KW-1185">Reference proteome</keyword>